<evidence type="ECO:0000256" key="3">
    <source>
        <dbReference type="ARBA" id="ARBA00023004"/>
    </source>
</evidence>
<dbReference type="AlphaFoldDB" id="A0A7X1BTF8"/>
<keyword evidence="4" id="KW-0411">Iron-sulfur</keyword>
<keyword evidence="2" id="KW-0001">2Fe-2S</keyword>
<evidence type="ECO:0000256" key="2">
    <source>
        <dbReference type="ARBA" id="ARBA00022714"/>
    </source>
</evidence>
<evidence type="ECO:0000313" key="9">
    <source>
        <dbReference type="Proteomes" id="UP000548504"/>
    </source>
</evidence>
<dbReference type="PANTHER" id="PTHR33221:SF5">
    <property type="entry name" value="HTH-TYPE TRANSCRIPTIONAL REGULATOR ISCR"/>
    <property type="match status" value="1"/>
</dbReference>
<accession>A0A7X1BTF8</accession>
<dbReference type="GO" id="GO:0003700">
    <property type="term" value="F:DNA-binding transcription factor activity"/>
    <property type="evidence" value="ECO:0007669"/>
    <property type="project" value="TreeGrafter"/>
</dbReference>
<keyword evidence="6" id="KW-0238">DNA-binding</keyword>
<dbReference type="InterPro" id="IPR000944">
    <property type="entry name" value="Tscrpt_reg_Rrf2"/>
</dbReference>
<keyword evidence="1" id="KW-0678">Repressor</keyword>
<keyword evidence="2" id="KW-0479">Metal-binding</keyword>
<dbReference type="GO" id="GO:0005829">
    <property type="term" value="C:cytosol"/>
    <property type="evidence" value="ECO:0007669"/>
    <property type="project" value="TreeGrafter"/>
</dbReference>
<gene>
    <name evidence="8" type="ORF">H7I73_24360</name>
</gene>
<evidence type="ECO:0000313" key="8">
    <source>
        <dbReference type="EMBL" id="MBC2622776.1"/>
    </source>
</evidence>
<dbReference type="InterPro" id="IPR036390">
    <property type="entry name" value="WH_DNA-bd_sf"/>
</dbReference>
<keyword evidence="3" id="KW-0408">Iron</keyword>
<comment type="caution">
    <text evidence="8">The sequence shown here is derived from an EMBL/GenBank/DDBJ whole genome shotgun (WGS) entry which is preliminary data.</text>
</comment>
<evidence type="ECO:0000256" key="4">
    <source>
        <dbReference type="ARBA" id="ARBA00023014"/>
    </source>
</evidence>
<organism evidence="8 9">
    <name type="scientific">Citrobacter cronae</name>
    <dbReference type="NCBI Taxonomy" id="1748967"/>
    <lineage>
        <taxon>Bacteria</taxon>
        <taxon>Pseudomonadati</taxon>
        <taxon>Pseudomonadota</taxon>
        <taxon>Gammaproteobacteria</taxon>
        <taxon>Enterobacterales</taxon>
        <taxon>Enterobacteriaceae</taxon>
        <taxon>Citrobacter</taxon>
        <taxon>Citrobacter freundii complex</taxon>
    </lineage>
</organism>
<dbReference type="Pfam" id="PF02082">
    <property type="entry name" value="Rrf2"/>
    <property type="match status" value="1"/>
</dbReference>
<keyword evidence="5" id="KW-0805">Transcription regulation</keyword>
<dbReference type="GO" id="GO:0051537">
    <property type="term" value="F:2 iron, 2 sulfur cluster binding"/>
    <property type="evidence" value="ECO:0007669"/>
    <property type="project" value="UniProtKB-KW"/>
</dbReference>
<evidence type="ECO:0000256" key="6">
    <source>
        <dbReference type="ARBA" id="ARBA00023125"/>
    </source>
</evidence>
<protein>
    <submittedName>
        <fullName evidence="8">Rrf2 family transcriptional regulator</fullName>
    </submittedName>
</protein>
<sequence length="112" mass="11779">MNISDKHSVAMELLASISEGRISLGTVAEQKGISLSSLEHLAAALRRGGMVRSTRGPGGGYELTRPLSEIKLVELLKTVGMNEQGHKSVLFKAILHNLGGVTVAQALTTANS</sequence>
<proteinExistence type="predicted"/>
<dbReference type="Proteomes" id="UP000548504">
    <property type="component" value="Unassembled WGS sequence"/>
</dbReference>
<dbReference type="Gene3D" id="1.10.10.10">
    <property type="entry name" value="Winged helix-like DNA-binding domain superfamily/Winged helix DNA-binding domain"/>
    <property type="match status" value="1"/>
</dbReference>
<keyword evidence="7" id="KW-0804">Transcription</keyword>
<dbReference type="SUPFAM" id="SSF46785">
    <property type="entry name" value="Winged helix' DNA-binding domain"/>
    <property type="match status" value="1"/>
</dbReference>
<dbReference type="EMBL" id="JACLAG010000010">
    <property type="protein sequence ID" value="MBC2622776.1"/>
    <property type="molecule type" value="Genomic_DNA"/>
</dbReference>
<evidence type="ECO:0000256" key="7">
    <source>
        <dbReference type="ARBA" id="ARBA00023163"/>
    </source>
</evidence>
<dbReference type="GO" id="GO:0003677">
    <property type="term" value="F:DNA binding"/>
    <property type="evidence" value="ECO:0007669"/>
    <property type="project" value="UniProtKB-KW"/>
</dbReference>
<name>A0A7X1BTF8_9ENTR</name>
<dbReference type="PROSITE" id="PS51197">
    <property type="entry name" value="HTH_RRF2_2"/>
    <property type="match status" value="1"/>
</dbReference>
<evidence type="ECO:0000256" key="5">
    <source>
        <dbReference type="ARBA" id="ARBA00023015"/>
    </source>
</evidence>
<dbReference type="InterPro" id="IPR036388">
    <property type="entry name" value="WH-like_DNA-bd_sf"/>
</dbReference>
<dbReference type="RefSeq" id="WP_185656628.1">
    <property type="nucleotide sequence ID" value="NZ_JACLAG010000010.1"/>
</dbReference>
<reference evidence="8 9" key="1">
    <citation type="submission" date="2020-08" db="EMBL/GenBank/DDBJ databases">
        <title>Emergence and comparative genomics analysis of Citrobacter in Fennec fox imported from North Africa to China.</title>
        <authorList>
            <person name="Zheng B."/>
        </authorList>
    </citation>
    <scope>NUCLEOTIDE SEQUENCE [LARGE SCALE GENOMIC DNA]</scope>
    <source>
        <strain evidence="8 9">FF141</strain>
    </source>
</reference>
<evidence type="ECO:0000256" key="1">
    <source>
        <dbReference type="ARBA" id="ARBA00022491"/>
    </source>
</evidence>
<dbReference type="PANTHER" id="PTHR33221">
    <property type="entry name" value="WINGED HELIX-TURN-HELIX TRANSCRIPTIONAL REGULATOR, RRF2 FAMILY"/>
    <property type="match status" value="1"/>
</dbReference>